<sequence>MGTMPSAQQLRGQLNIPELGPDTPMYRWLSSFLAQASPLPFRDLWNTDRPRDPALLAALQPVDDAITALQPGGDLSSQWDRLTIAARTARSALDTEPMGDPTVDEVVADIFFALKTTLLIAVVGQQGFVQISTTELVNSLKSAVTGAAAQVILNSQSPPPMPQRYFDVATNEFVAQMSATTLSLASFKYFANRDVSPGKRNPDIAALPKTLPAVAKQFAAQAIVNFYTDWEEKYRGVLATVHGCDERDFQIDYFGDLNRMRQDYVHRNGVSGQSDGCKVLEWFKSGDLMIPTPLNYCQLLTAFPDAELRRKPAPRNEGRDRLNVRADLKLIREFDRIVGESSGPKGAALDEALSDWIAKNQRTP</sequence>
<accession>A0A1G4W1H5</accession>
<dbReference type="Proteomes" id="UP000199707">
    <property type="component" value="Unassembled WGS sequence"/>
</dbReference>
<reference evidence="2" key="1">
    <citation type="submission" date="2016-10" db="EMBL/GenBank/DDBJ databases">
        <authorList>
            <person name="Varghese N."/>
            <person name="Submissions S."/>
        </authorList>
    </citation>
    <scope>NUCLEOTIDE SEQUENCE [LARGE SCALE GENOMIC DNA]</scope>
    <source>
        <strain evidence="2">UNC267MFSha1.1M11</strain>
    </source>
</reference>
<dbReference type="EMBL" id="FMUB01000004">
    <property type="protein sequence ID" value="SCX15249.1"/>
    <property type="molecule type" value="Genomic_DNA"/>
</dbReference>
<organism evidence="1 2">
    <name type="scientific">Mycolicibacterium fluoranthenivorans</name>
    <dbReference type="NCBI Taxonomy" id="258505"/>
    <lineage>
        <taxon>Bacteria</taxon>
        <taxon>Bacillati</taxon>
        <taxon>Actinomycetota</taxon>
        <taxon>Actinomycetes</taxon>
        <taxon>Mycobacteriales</taxon>
        <taxon>Mycobacteriaceae</taxon>
        <taxon>Mycolicibacterium</taxon>
    </lineage>
</organism>
<dbReference type="STRING" id="1502745.SAMN02799620_02023"/>
<evidence type="ECO:0000313" key="2">
    <source>
        <dbReference type="Proteomes" id="UP000199707"/>
    </source>
</evidence>
<gene>
    <name evidence="1" type="ORF">SAMN02799620_02023</name>
</gene>
<dbReference type="AlphaFoldDB" id="A0A1G4W1H5"/>
<proteinExistence type="predicted"/>
<name>A0A1G4W1H5_9MYCO</name>
<evidence type="ECO:0000313" key="1">
    <source>
        <dbReference type="EMBL" id="SCX15249.1"/>
    </source>
</evidence>
<protein>
    <submittedName>
        <fullName evidence="1">Uncharacterized protein</fullName>
    </submittedName>
</protein>